<dbReference type="PROSITE" id="PS51462">
    <property type="entry name" value="NUDIX"/>
    <property type="match status" value="1"/>
</dbReference>
<evidence type="ECO:0000259" key="3">
    <source>
        <dbReference type="PROSITE" id="PS51462"/>
    </source>
</evidence>
<dbReference type="Pfam" id="PF00293">
    <property type="entry name" value="NUDIX"/>
    <property type="match status" value="1"/>
</dbReference>
<feature type="domain" description="Nudix hydrolase" evidence="3">
    <location>
        <begin position="42"/>
        <end position="173"/>
    </location>
</feature>
<evidence type="ECO:0000256" key="1">
    <source>
        <dbReference type="ARBA" id="ARBA00001946"/>
    </source>
</evidence>
<dbReference type="GO" id="GO:0005829">
    <property type="term" value="C:cytosol"/>
    <property type="evidence" value="ECO:0007669"/>
    <property type="project" value="TreeGrafter"/>
</dbReference>
<reference evidence="4" key="1">
    <citation type="submission" date="2023-01" db="EMBL/GenBank/DDBJ databases">
        <title>Oxazolidinone resistance genes in florfenicol resistant enterococci from beef cattle and veal calves at slaughter.</title>
        <authorList>
            <person name="Biggel M."/>
        </authorList>
    </citation>
    <scope>NUCLEOTIDE SEQUENCE</scope>
    <source>
        <strain evidence="4">K204-1</strain>
    </source>
</reference>
<organism evidence="4 5">
    <name type="scientific">Vagococcus lutrae</name>
    <dbReference type="NCBI Taxonomy" id="81947"/>
    <lineage>
        <taxon>Bacteria</taxon>
        <taxon>Bacillati</taxon>
        <taxon>Bacillota</taxon>
        <taxon>Bacilli</taxon>
        <taxon>Lactobacillales</taxon>
        <taxon>Enterococcaceae</taxon>
        <taxon>Vagococcus</taxon>
    </lineage>
</organism>
<dbReference type="CDD" id="cd03424">
    <property type="entry name" value="NUDIX_ADPRase_Nudt5_UGPPase_Nudt14"/>
    <property type="match status" value="1"/>
</dbReference>
<accession>A0AAE9XM76</accession>
<dbReference type="Gene3D" id="3.90.79.10">
    <property type="entry name" value="Nucleoside Triphosphate Pyrophosphohydrolase"/>
    <property type="match status" value="1"/>
</dbReference>
<dbReference type="GO" id="GO:0016787">
    <property type="term" value="F:hydrolase activity"/>
    <property type="evidence" value="ECO:0007669"/>
    <property type="project" value="UniProtKB-KW"/>
</dbReference>
<proteinExistence type="predicted"/>
<gene>
    <name evidence="4" type="ORF">PML95_05290</name>
</gene>
<dbReference type="GO" id="GO:0006753">
    <property type="term" value="P:nucleoside phosphate metabolic process"/>
    <property type="evidence" value="ECO:0007669"/>
    <property type="project" value="TreeGrafter"/>
</dbReference>
<dbReference type="AlphaFoldDB" id="A0AAE9XM76"/>
<dbReference type="RefSeq" id="WP_023606120.1">
    <property type="nucleotide sequence ID" value="NZ_CP090216.1"/>
</dbReference>
<dbReference type="SUPFAM" id="SSF55811">
    <property type="entry name" value="Nudix"/>
    <property type="match status" value="1"/>
</dbReference>
<evidence type="ECO:0000313" key="4">
    <source>
        <dbReference type="EMBL" id="WCG21824.1"/>
    </source>
</evidence>
<evidence type="ECO:0000256" key="2">
    <source>
        <dbReference type="ARBA" id="ARBA00022801"/>
    </source>
</evidence>
<protein>
    <submittedName>
        <fullName evidence="4">NUDIX hydrolase</fullName>
    </submittedName>
</protein>
<dbReference type="PANTHER" id="PTHR11839">
    <property type="entry name" value="UDP/ADP-SUGAR PYROPHOSPHATASE"/>
    <property type="match status" value="1"/>
</dbReference>
<dbReference type="InterPro" id="IPR015797">
    <property type="entry name" value="NUDIX_hydrolase-like_dom_sf"/>
</dbReference>
<sequence length="189" mass="21324">MTENFEEKTLSRETIFSGKIIDVAVDKVRLPDGSVGQRELVFHNGGVGIIAITSDNRILLVKQYRKPLERTILEIPAGKLDREGEEPILTAHRELEEEVGYRCEKMEPYMTFSLSPGFANEMMHLFIAKGLYQVPDPLPRDDDEWLSIHQLTLDEAKQAIATGEICDSKTIIAIMQWEIESMGGSMNGE</sequence>
<dbReference type="GO" id="GO:0019693">
    <property type="term" value="P:ribose phosphate metabolic process"/>
    <property type="evidence" value="ECO:0007669"/>
    <property type="project" value="TreeGrafter"/>
</dbReference>
<dbReference type="EMBL" id="CP116507">
    <property type="protein sequence ID" value="WCG21824.1"/>
    <property type="molecule type" value="Genomic_DNA"/>
</dbReference>
<dbReference type="Proteomes" id="UP001179600">
    <property type="component" value="Chromosome"/>
</dbReference>
<name>A0AAE9XM76_9ENTE</name>
<keyword evidence="2 4" id="KW-0378">Hydrolase</keyword>
<dbReference type="PANTHER" id="PTHR11839:SF18">
    <property type="entry name" value="NUDIX HYDROLASE DOMAIN-CONTAINING PROTEIN"/>
    <property type="match status" value="1"/>
</dbReference>
<comment type="cofactor">
    <cofactor evidence="1">
        <name>Mg(2+)</name>
        <dbReference type="ChEBI" id="CHEBI:18420"/>
    </cofactor>
</comment>
<dbReference type="InterPro" id="IPR000086">
    <property type="entry name" value="NUDIX_hydrolase_dom"/>
</dbReference>
<evidence type="ECO:0000313" key="5">
    <source>
        <dbReference type="Proteomes" id="UP001179600"/>
    </source>
</evidence>
<dbReference type="GeneID" id="72384808"/>
<dbReference type="FunFam" id="3.90.79.10:FF:000024">
    <property type="entry name" value="ADP-ribose pyrophosphatase"/>
    <property type="match status" value="1"/>
</dbReference>